<comment type="caution">
    <text evidence="1">The sequence shown here is derived from an EMBL/GenBank/DDBJ whole genome shotgun (WGS) entry which is preliminary data.</text>
</comment>
<dbReference type="EMBL" id="BGPR01030579">
    <property type="protein sequence ID" value="GBO03185.1"/>
    <property type="molecule type" value="Genomic_DNA"/>
</dbReference>
<dbReference type="Proteomes" id="UP000499080">
    <property type="component" value="Unassembled WGS sequence"/>
</dbReference>
<keyword evidence="2" id="KW-1185">Reference proteome</keyword>
<sequence>MEQEQLWDYPVVLEGSPSTLASGKTSDQNVMLVGDTCDATVGQRWSRNSSYGITPVVLEGIPLPLSQGNFKLKKVLWETVCRTAIEQGQLWDCPVVLEGSPFSLAPGQLQAQKCCGRQWTLCYDEYSDEDNYDEANLFSVNEDNRMPYVHHKNGCVSISYLWILEGTLWRQKTALWLKSGQQDGPFHLYLSRPIVAAGWSRVGGCDVTCIRSIGGLPDRDGAGTAKGCPIVLEGSPSTLAPGQFQAQKVLWEALDGFPDGDLSDQQLGLPVVLRDLLPPVSKSHAHKKGCGRTGRQWSRKQLWDCPGSS</sequence>
<reference evidence="1 2" key="1">
    <citation type="journal article" date="2019" name="Sci. Rep.">
        <title>Orb-weaving spider Araneus ventricosus genome elucidates the spidroin gene catalogue.</title>
        <authorList>
            <person name="Kono N."/>
            <person name="Nakamura H."/>
            <person name="Ohtoshi R."/>
            <person name="Moran D.A.P."/>
            <person name="Shinohara A."/>
            <person name="Yoshida Y."/>
            <person name="Fujiwara M."/>
            <person name="Mori M."/>
            <person name="Tomita M."/>
            <person name="Arakawa K."/>
        </authorList>
    </citation>
    <scope>NUCLEOTIDE SEQUENCE [LARGE SCALE GENOMIC DNA]</scope>
</reference>
<protein>
    <submittedName>
        <fullName evidence="1">Uncharacterized protein</fullName>
    </submittedName>
</protein>
<evidence type="ECO:0000313" key="1">
    <source>
        <dbReference type="EMBL" id="GBO03185.1"/>
    </source>
</evidence>
<accession>A0A4Y2TRC0</accession>
<evidence type="ECO:0000313" key="2">
    <source>
        <dbReference type="Proteomes" id="UP000499080"/>
    </source>
</evidence>
<dbReference type="AlphaFoldDB" id="A0A4Y2TRC0"/>
<gene>
    <name evidence="1" type="ORF">AVEN_255009_1</name>
</gene>
<proteinExistence type="predicted"/>
<organism evidence="1 2">
    <name type="scientific">Araneus ventricosus</name>
    <name type="common">Orbweaver spider</name>
    <name type="synonym">Epeira ventricosa</name>
    <dbReference type="NCBI Taxonomy" id="182803"/>
    <lineage>
        <taxon>Eukaryota</taxon>
        <taxon>Metazoa</taxon>
        <taxon>Ecdysozoa</taxon>
        <taxon>Arthropoda</taxon>
        <taxon>Chelicerata</taxon>
        <taxon>Arachnida</taxon>
        <taxon>Araneae</taxon>
        <taxon>Araneomorphae</taxon>
        <taxon>Entelegynae</taxon>
        <taxon>Araneoidea</taxon>
        <taxon>Araneidae</taxon>
        <taxon>Araneus</taxon>
    </lineage>
</organism>
<name>A0A4Y2TRC0_ARAVE</name>